<feature type="transmembrane region" description="Helical" evidence="10">
    <location>
        <begin position="182"/>
        <end position="201"/>
    </location>
</feature>
<keyword evidence="10" id="KW-0472">Membrane</keyword>
<evidence type="ECO:0000256" key="5">
    <source>
        <dbReference type="ARBA" id="ARBA00022741"/>
    </source>
</evidence>
<dbReference type="Gene3D" id="1.20.5.1930">
    <property type="match status" value="1"/>
</dbReference>
<reference evidence="13" key="1">
    <citation type="submission" date="2021-03" db="EMBL/GenBank/DDBJ databases">
        <title>Pengzhenrongella sicca gen. nov., sp. nov., a new member of suborder Micrococcineae isolated from High-Arctic tundra soil.</title>
        <authorList>
            <person name="Peng F."/>
        </authorList>
    </citation>
    <scope>NUCLEOTIDE SEQUENCE</scope>
    <source>
        <strain evidence="13">LRZ-2</strain>
    </source>
</reference>
<name>A0A8A4ZKI6_9MICO</name>
<keyword evidence="7" id="KW-0067">ATP-binding</keyword>
<evidence type="ECO:0000313" key="13">
    <source>
        <dbReference type="EMBL" id="QTE31037.1"/>
    </source>
</evidence>
<dbReference type="InterPro" id="IPR036890">
    <property type="entry name" value="HATPase_C_sf"/>
</dbReference>
<dbReference type="GO" id="GO:0016020">
    <property type="term" value="C:membrane"/>
    <property type="evidence" value="ECO:0007669"/>
    <property type="project" value="InterPro"/>
</dbReference>
<evidence type="ECO:0000256" key="3">
    <source>
        <dbReference type="ARBA" id="ARBA00022553"/>
    </source>
</evidence>
<evidence type="ECO:0000256" key="4">
    <source>
        <dbReference type="ARBA" id="ARBA00022679"/>
    </source>
</evidence>
<feature type="domain" description="Signal transduction histidine kinase subgroup 3 dimerisation and phosphoacceptor" evidence="12">
    <location>
        <begin position="290"/>
        <end position="356"/>
    </location>
</feature>
<evidence type="ECO:0000256" key="9">
    <source>
        <dbReference type="SAM" id="MobiDB-lite"/>
    </source>
</evidence>
<dbReference type="GO" id="GO:0005524">
    <property type="term" value="F:ATP binding"/>
    <property type="evidence" value="ECO:0007669"/>
    <property type="project" value="UniProtKB-KW"/>
</dbReference>
<evidence type="ECO:0000256" key="10">
    <source>
        <dbReference type="SAM" id="Phobius"/>
    </source>
</evidence>
<feature type="region of interest" description="Disordered" evidence="9">
    <location>
        <begin position="1"/>
        <end position="28"/>
    </location>
</feature>
<keyword evidence="10" id="KW-1133">Transmembrane helix</keyword>
<gene>
    <name evidence="13" type="ORF">J4E96_09005</name>
</gene>
<dbReference type="GO" id="GO:0000155">
    <property type="term" value="F:phosphorelay sensor kinase activity"/>
    <property type="evidence" value="ECO:0007669"/>
    <property type="project" value="InterPro"/>
</dbReference>
<keyword evidence="8" id="KW-0902">Two-component regulatory system</keyword>
<evidence type="ECO:0000256" key="2">
    <source>
        <dbReference type="ARBA" id="ARBA00012438"/>
    </source>
</evidence>
<feature type="transmembrane region" description="Helical" evidence="10">
    <location>
        <begin position="113"/>
        <end position="134"/>
    </location>
</feature>
<accession>A0A8A4ZKI6</accession>
<dbReference type="Pfam" id="PF07730">
    <property type="entry name" value="HisKA_3"/>
    <property type="match status" value="1"/>
</dbReference>
<dbReference type="Pfam" id="PF02518">
    <property type="entry name" value="HATPase_c"/>
    <property type="match status" value="1"/>
</dbReference>
<keyword evidence="6 13" id="KW-0418">Kinase</keyword>
<dbReference type="Proteomes" id="UP000663937">
    <property type="component" value="Chromosome"/>
</dbReference>
<dbReference type="PANTHER" id="PTHR24421">
    <property type="entry name" value="NITRATE/NITRITE SENSOR PROTEIN NARX-RELATED"/>
    <property type="match status" value="1"/>
</dbReference>
<dbReference type="EC" id="2.7.13.3" evidence="2"/>
<feature type="transmembrane region" description="Helical" evidence="10">
    <location>
        <begin position="154"/>
        <end position="175"/>
    </location>
</feature>
<comment type="catalytic activity">
    <reaction evidence="1">
        <text>ATP + protein L-histidine = ADP + protein N-phospho-L-histidine.</text>
        <dbReference type="EC" id="2.7.13.3"/>
    </reaction>
</comment>
<evidence type="ECO:0000256" key="1">
    <source>
        <dbReference type="ARBA" id="ARBA00000085"/>
    </source>
</evidence>
<keyword evidence="5" id="KW-0547">Nucleotide-binding</keyword>
<evidence type="ECO:0000256" key="7">
    <source>
        <dbReference type="ARBA" id="ARBA00022840"/>
    </source>
</evidence>
<dbReference type="AlphaFoldDB" id="A0A8A4ZKI6"/>
<evidence type="ECO:0000256" key="6">
    <source>
        <dbReference type="ARBA" id="ARBA00022777"/>
    </source>
</evidence>
<dbReference type="EMBL" id="CP071868">
    <property type="protein sequence ID" value="QTE31037.1"/>
    <property type="molecule type" value="Genomic_DNA"/>
</dbReference>
<keyword evidence="3" id="KW-0597">Phosphoprotein</keyword>
<feature type="transmembrane region" description="Helical" evidence="10">
    <location>
        <begin position="238"/>
        <end position="258"/>
    </location>
</feature>
<proteinExistence type="predicted"/>
<evidence type="ECO:0000313" key="14">
    <source>
        <dbReference type="Proteomes" id="UP000663937"/>
    </source>
</evidence>
<dbReference type="GO" id="GO:0046983">
    <property type="term" value="F:protein dimerization activity"/>
    <property type="evidence" value="ECO:0007669"/>
    <property type="project" value="InterPro"/>
</dbReference>
<protein>
    <recommendedName>
        <fullName evidence="2">histidine kinase</fullName>
        <ecNumber evidence="2">2.7.13.3</ecNumber>
    </recommendedName>
</protein>
<dbReference type="Gene3D" id="3.30.565.10">
    <property type="entry name" value="Histidine kinase-like ATPase, C-terminal domain"/>
    <property type="match status" value="1"/>
</dbReference>
<evidence type="ECO:0000259" key="12">
    <source>
        <dbReference type="Pfam" id="PF07730"/>
    </source>
</evidence>
<dbReference type="InterPro" id="IPR011712">
    <property type="entry name" value="Sig_transdc_His_kin_sub3_dim/P"/>
</dbReference>
<keyword evidence="10" id="KW-0812">Transmembrane</keyword>
<keyword evidence="4" id="KW-0808">Transferase</keyword>
<feature type="domain" description="Histidine kinase/HSP90-like ATPase" evidence="11">
    <location>
        <begin position="403"/>
        <end position="489"/>
    </location>
</feature>
<feature type="transmembrane region" description="Helical" evidence="10">
    <location>
        <begin position="73"/>
        <end position="93"/>
    </location>
</feature>
<dbReference type="PANTHER" id="PTHR24421:SF10">
    <property type="entry name" value="NITRATE_NITRITE SENSOR PROTEIN NARQ"/>
    <property type="match status" value="1"/>
</dbReference>
<sequence>MTSAEPASSGLRPSAIARHPAGTGGGGWDSGTVVIRRATVARAGVPSIDDDLLTEAHVRGGSPVGRLVTARPWMMDLSVAGVMAVVGLVGALFAAETARGATALGLYPPDAGVAGRVTATWLVGAAIGAALLAVRRLAPLGVTVALTVASLASLLFAGVLGVLGACAACALYGVAATRPARTTWIVFGVVLSTVTLGLWWWQDLGLIEIIAWSSAGLGSGWEPPTYLEAPLFSAGRRMGSVLLLLALLLLGVAIGSAARARRLHAMELVARYRALARERDQSAALARAAERAHIAREMHDVVAHSVTVMVALADGADASFERAPDRSRDAVRQVARTGRSALIDMQRVLGALGPADDDGTDGRADPTEVDLPTLVERFGAAGLPVTVTGLDIELPDDTSVRLAVLRILGEALTNVLRHAPGASSVEVTLRRTPTSLEVEVVDSGGTRPGTGGGSGRGIVGMGERAALLGGHVSSGPRLVGGWQVHAVLPWPDDEGGAR</sequence>
<dbReference type="InterPro" id="IPR003594">
    <property type="entry name" value="HATPase_dom"/>
</dbReference>
<evidence type="ECO:0000256" key="8">
    <source>
        <dbReference type="ARBA" id="ARBA00023012"/>
    </source>
</evidence>
<dbReference type="CDD" id="cd16917">
    <property type="entry name" value="HATPase_UhpB-NarQ-NarX-like"/>
    <property type="match status" value="1"/>
</dbReference>
<dbReference type="SUPFAM" id="SSF55874">
    <property type="entry name" value="ATPase domain of HSP90 chaperone/DNA topoisomerase II/histidine kinase"/>
    <property type="match status" value="1"/>
</dbReference>
<dbReference type="InterPro" id="IPR050482">
    <property type="entry name" value="Sensor_HK_TwoCompSys"/>
</dbReference>
<dbReference type="KEGG" id="psic:J4E96_09005"/>
<organism evidence="13 14">
    <name type="scientific">Pengzhenrongella sicca</name>
    <dbReference type="NCBI Taxonomy" id="2819238"/>
    <lineage>
        <taxon>Bacteria</taxon>
        <taxon>Bacillati</taxon>
        <taxon>Actinomycetota</taxon>
        <taxon>Actinomycetes</taxon>
        <taxon>Micrococcales</taxon>
        <taxon>Pengzhenrongella</taxon>
    </lineage>
</organism>
<evidence type="ECO:0000259" key="11">
    <source>
        <dbReference type="Pfam" id="PF02518"/>
    </source>
</evidence>
<keyword evidence="14" id="KW-1185">Reference proteome</keyword>